<keyword evidence="2" id="KW-1185">Reference proteome</keyword>
<evidence type="ECO:0000313" key="2">
    <source>
        <dbReference type="Proteomes" id="UP000005239"/>
    </source>
</evidence>
<protein>
    <submittedName>
        <fullName evidence="1">Uncharacterized protein</fullName>
    </submittedName>
</protein>
<dbReference type="AlphaFoldDB" id="A0A2A6C8E4"/>
<gene>
    <name evidence="1" type="primary">WBGene00273084</name>
</gene>
<reference evidence="2" key="1">
    <citation type="journal article" date="2008" name="Nat. Genet.">
        <title>The Pristionchus pacificus genome provides a unique perspective on nematode lifestyle and parasitism.</title>
        <authorList>
            <person name="Dieterich C."/>
            <person name="Clifton S.W."/>
            <person name="Schuster L.N."/>
            <person name="Chinwalla A."/>
            <person name="Delehaunty K."/>
            <person name="Dinkelacker I."/>
            <person name="Fulton L."/>
            <person name="Fulton R."/>
            <person name="Godfrey J."/>
            <person name="Minx P."/>
            <person name="Mitreva M."/>
            <person name="Roeseler W."/>
            <person name="Tian H."/>
            <person name="Witte H."/>
            <person name="Yang S.P."/>
            <person name="Wilson R.K."/>
            <person name="Sommer R.J."/>
        </authorList>
    </citation>
    <scope>NUCLEOTIDE SEQUENCE [LARGE SCALE GENOMIC DNA]</scope>
    <source>
        <strain evidence="2">PS312</strain>
    </source>
</reference>
<name>A0A2A6C8E4_PRIPA</name>
<reference evidence="1" key="2">
    <citation type="submission" date="2022-06" db="UniProtKB">
        <authorList>
            <consortium name="EnsemblMetazoa"/>
        </authorList>
    </citation>
    <scope>IDENTIFICATION</scope>
    <source>
        <strain evidence="1">PS312</strain>
    </source>
</reference>
<dbReference type="Proteomes" id="UP000005239">
    <property type="component" value="Unassembled WGS sequence"/>
</dbReference>
<organism evidence="1 2">
    <name type="scientific">Pristionchus pacificus</name>
    <name type="common">Parasitic nematode worm</name>
    <dbReference type="NCBI Taxonomy" id="54126"/>
    <lineage>
        <taxon>Eukaryota</taxon>
        <taxon>Metazoa</taxon>
        <taxon>Ecdysozoa</taxon>
        <taxon>Nematoda</taxon>
        <taxon>Chromadorea</taxon>
        <taxon>Rhabditida</taxon>
        <taxon>Rhabditina</taxon>
        <taxon>Diplogasteromorpha</taxon>
        <taxon>Diplogasteroidea</taxon>
        <taxon>Neodiplogasteridae</taxon>
        <taxon>Pristionchus</taxon>
    </lineage>
</organism>
<sequence length="99" mass="11989">MEIHDYYFFSVDNNRRNEVPMQMKIRILVVRIVVHRMFAFIVFRAVYSVHHLLSCSSAINFSLLHRHDLDLNFDRKKREDWLFTDVPLQQNFLSPHQGQ</sequence>
<evidence type="ECO:0000313" key="1">
    <source>
        <dbReference type="EnsemblMetazoa" id="PPA34715.1"/>
    </source>
</evidence>
<accession>A0A2A6C8E4</accession>
<accession>A0A8R1YNL6</accession>
<proteinExistence type="predicted"/>
<dbReference type="EnsemblMetazoa" id="PPA34715.1">
    <property type="protein sequence ID" value="PPA34715.1"/>
    <property type="gene ID" value="WBGene00273084"/>
</dbReference>